<dbReference type="InterPro" id="IPR001223">
    <property type="entry name" value="Glyco_hydro18_cat"/>
</dbReference>
<name>A0AAV4EUI1_9GAST</name>
<dbReference type="Pfam" id="PF00704">
    <property type="entry name" value="Glyco_hydro_18"/>
    <property type="match status" value="2"/>
</dbReference>
<accession>A0AAV4EUI1</accession>
<evidence type="ECO:0000256" key="3">
    <source>
        <dbReference type="SAM" id="SignalP"/>
    </source>
</evidence>
<organism evidence="5 6">
    <name type="scientific">Elysia marginata</name>
    <dbReference type="NCBI Taxonomy" id="1093978"/>
    <lineage>
        <taxon>Eukaryota</taxon>
        <taxon>Metazoa</taxon>
        <taxon>Spiralia</taxon>
        <taxon>Lophotrochozoa</taxon>
        <taxon>Mollusca</taxon>
        <taxon>Gastropoda</taxon>
        <taxon>Heterobranchia</taxon>
        <taxon>Euthyneura</taxon>
        <taxon>Panpulmonata</taxon>
        <taxon>Sacoglossa</taxon>
        <taxon>Placobranchoidea</taxon>
        <taxon>Plakobranchidae</taxon>
        <taxon>Elysia</taxon>
    </lineage>
</organism>
<dbReference type="PANTHER" id="PTHR46290">
    <property type="entry name" value="DI-N-ACETYLCHITOBIASE"/>
    <property type="match status" value="1"/>
</dbReference>
<dbReference type="PANTHER" id="PTHR46290:SF1">
    <property type="entry name" value="DI-N-ACETYLCHITOBIASE"/>
    <property type="match status" value="1"/>
</dbReference>
<comment type="caution">
    <text evidence="5">The sequence shown here is derived from an EMBL/GenBank/DDBJ whole genome shotgun (WGS) entry which is preliminary data.</text>
</comment>
<keyword evidence="2" id="KW-0326">Glycosidase</keyword>
<reference evidence="5 6" key="1">
    <citation type="journal article" date="2021" name="Elife">
        <title>Chloroplast acquisition without the gene transfer in kleptoplastic sea slugs, Plakobranchus ocellatus.</title>
        <authorList>
            <person name="Maeda T."/>
            <person name="Takahashi S."/>
            <person name="Yoshida T."/>
            <person name="Shimamura S."/>
            <person name="Takaki Y."/>
            <person name="Nagai Y."/>
            <person name="Toyoda A."/>
            <person name="Suzuki Y."/>
            <person name="Arimoto A."/>
            <person name="Ishii H."/>
            <person name="Satoh N."/>
            <person name="Nishiyama T."/>
            <person name="Hasebe M."/>
            <person name="Maruyama T."/>
            <person name="Minagawa J."/>
            <person name="Obokata J."/>
            <person name="Shigenobu S."/>
        </authorList>
    </citation>
    <scope>NUCLEOTIDE SEQUENCE [LARGE SCALE GENOMIC DNA]</scope>
</reference>
<dbReference type="Gene3D" id="3.20.20.80">
    <property type="entry name" value="Glycosidases"/>
    <property type="match status" value="2"/>
</dbReference>
<dbReference type="EMBL" id="BMAT01007441">
    <property type="protein sequence ID" value="GFR64359.1"/>
    <property type="molecule type" value="Genomic_DNA"/>
</dbReference>
<dbReference type="InterPro" id="IPR017853">
    <property type="entry name" value="GH"/>
</dbReference>
<dbReference type="AlphaFoldDB" id="A0AAV4EUI1"/>
<keyword evidence="1" id="KW-0378">Hydrolase</keyword>
<dbReference type="InterPro" id="IPR029070">
    <property type="entry name" value="Chitinase_insertion_sf"/>
</dbReference>
<evidence type="ECO:0000256" key="1">
    <source>
        <dbReference type="ARBA" id="ARBA00022801"/>
    </source>
</evidence>
<dbReference type="InterPro" id="IPR051887">
    <property type="entry name" value="GH18_Domain-Containing"/>
</dbReference>
<feature type="domain" description="GH18" evidence="4">
    <location>
        <begin position="33"/>
        <end position="383"/>
    </location>
</feature>
<dbReference type="GO" id="GO:0005615">
    <property type="term" value="C:extracellular space"/>
    <property type="evidence" value="ECO:0007669"/>
    <property type="project" value="TreeGrafter"/>
</dbReference>
<dbReference type="Gene3D" id="3.10.50.10">
    <property type="match status" value="1"/>
</dbReference>
<dbReference type="GO" id="GO:0016798">
    <property type="term" value="F:hydrolase activity, acting on glycosyl bonds"/>
    <property type="evidence" value="ECO:0007669"/>
    <property type="project" value="UniProtKB-KW"/>
</dbReference>
<keyword evidence="6" id="KW-1185">Reference proteome</keyword>
<feature type="signal peptide" evidence="3">
    <location>
        <begin position="1"/>
        <end position="29"/>
    </location>
</feature>
<dbReference type="GO" id="GO:0008061">
    <property type="term" value="F:chitin binding"/>
    <property type="evidence" value="ECO:0007669"/>
    <property type="project" value="InterPro"/>
</dbReference>
<evidence type="ECO:0000256" key="2">
    <source>
        <dbReference type="ARBA" id="ARBA00023295"/>
    </source>
</evidence>
<dbReference type="InterPro" id="IPR011583">
    <property type="entry name" value="Chitinase_II/V-like_cat"/>
</dbReference>
<dbReference type="GO" id="GO:0009313">
    <property type="term" value="P:oligosaccharide catabolic process"/>
    <property type="evidence" value="ECO:0007669"/>
    <property type="project" value="TreeGrafter"/>
</dbReference>
<evidence type="ECO:0000313" key="6">
    <source>
        <dbReference type="Proteomes" id="UP000762676"/>
    </source>
</evidence>
<proteinExistence type="predicted"/>
<feature type="chain" id="PRO_5043360401" evidence="3">
    <location>
        <begin position="30"/>
        <end position="752"/>
    </location>
</feature>
<gene>
    <name evidence="5" type="ORF">ElyMa_003630100</name>
</gene>
<feature type="domain" description="GH18" evidence="4">
    <location>
        <begin position="408"/>
        <end position="729"/>
    </location>
</feature>
<protein>
    <submittedName>
        <fullName evidence="5">Di-N-acetylchitobiase</fullName>
    </submittedName>
</protein>
<evidence type="ECO:0000313" key="5">
    <source>
        <dbReference type="EMBL" id="GFR64359.1"/>
    </source>
</evidence>
<evidence type="ECO:0000259" key="4">
    <source>
        <dbReference type="PROSITE" id="PS51910"/>
    </source>
</evidence>
<dbReference type="Proteomes" id="UP000762676">
    <property type="component" value="Unassembled WGS sequence"/>
</dbReference>
<dbReference type="PROSITE" id="PS51910">
    <property type="entry name" value="GH18_2"/>
    <property type="match status" value="2"/>
</dbReference>
<keyword evidence="3" id="KW-0732">Signal</keyword>
<dbReference type="SUPFAM" id="SSF51445">
    <property type="entry name" value="(Trans)glycosidases"/>
    <property type="match status" value="2"/>
</dbReference>
<sequence length="752" mass="85437">MDFFQVHTSLVLQFGLLTLLCLPSQQSQPAQFYRVSSYSVPVAKNCPCSNPQWCEPITSTGKEVFAFSTSNDVSHWKLYDWSKVTTIVMFGYVNQSLMCLAHSHSVRVAILGSVNNETFMDPELRKKWIAQHMNISKQNFLDGINFDYESVIKETETDVRDAYTALVRETNEAFKKEMPHFQVTVDVAWKPNIDLRFYDYVGLAENSDFLFVMAYDEQSQIFGECLALPNSGLPRAGEGLLIYLKKLRKEIPPSKLVLGVPWYGYHYPCSKKDGEKCHIKEVPFRGVNCSDAAGSQVAFAEIPKMKSSSKTKWNATSSTPYFDCTMSSGQPCQVHYDIGYSLALKYLLARNLDLRGVGMWNIDLLDYSNTPEGQQMRQEMFSTLPGKEQESSTQTRTFFQKLLESDVRDARAPYKAACPCSDPKLCDPIKDTTRKEVFAFSNENNETQWRLFDWSRLTTVVMFNYINTSLMCLAHSHGVRAVALGPVDQLTVVTPALRHLWVKQQMQIVQDNFLDGLNFDYEHTMLPPEHYYRDAFTSLVNETVAVVNASNVNMAYDYPALAKAIDFFFIMAYDESGTLHNGPNSGYHITQAGVESFLKKNISASKLVMGLPWYGDVYQCVSLHGDDCVIEPTGKGFGQWGYNHIASVLETVPNRYRWNDSSLTPYFTYTEKSTNISRIIQYDNPRSLSLKYQLAAKMGIRGVGMFLIDCLDYSDTPRGTAQRKAMFDPLPVWNRSTLYYEYEAAGWLKGLS</sequence>
<dbReference type="SMART" id="SM00636">
    <property type="entry name" value="Glyco_18"/>
    <property type="match status" value="1"/>
</dbReference>